<accession>A0A2S0L252</accession>
<keyword evidence="2" id="KW-1185">Reference proteome</keyword>
<name>A0A2S0L252_9FIRM</name>
<protein>
    <submittedName>
        <fullName evidence="1">Uncharacterized protein</fullName>
    </submittedName>
</protein>
<dbReference type="RefSeq" id="WP_106056081.1">
    <property type="nucleotide sequence ID" value="NZ_CAUUYG010000010.1"/>
</dbReference>
<dbReference type="Proteomes" id="UP000237883">
    <property type="component" value="Chromosome"/>
</dbReference>
<sequence length="107" mass="11806">MGNREIKVKVKMPVLPERFGGYTVTATRFDDMFLKLFDKEPYGINSEINLVTGDARTSVEVVSVDRGERSMSVSLKVGYPEAFGQGEVLTRLADAVAPYKCGIEKIA</sequence>
<proteinExistence type="predicted"/>
<dbReference type="OrthoDB" id="9857842at2"/>
<dbReference type="AlphaFoldDB" id="A0A2S0L252"/>
<evidence type="ECO:0000313" key="1">
    <source>
        <dbReference type="EMBL" id="AVM47370.1"/>
    </source>
</evidence>
<dbReference type="EMBL" id="CP027228">
    <property type="protein sequence ID" value="AVM47370.1"/>
    <property type="molecule type" value="Genomic_DNA"/>
</dbReference>
<dbReference type="GeneID" id="78390673"/>
<dbReference type="KEGG" id="mdv:C5Q96_00225"/>
<reference evidence="2" key="1">
    <citation type="submission" date="2018-02" db="EMBL/GenBank/DDBJ databases">
        <authorList>
            <person name="Holder M.E."/>
            <person name="Ajami N.J."/>
            <person name="Petrosino J.F."/>
        </authorList>
    </citation>
    <scope>NUCLEOTIDE SEQUENCE [LARGE SCALE GENOMIC DNA]</scope>
    <source>
        <strain evidence="2">CCUG 47132</strain>
    </source>
</reference>
<gene>
    <name evidence="1" type="ORF">C5Q96_00225</name>
</gene>
<evidence type="ECO:0000313" key="2">
    <source>
        <dbReference type="Proteomes" id="UP000237883"/>
    </source>
</evidence>
<organism evidence="1 2">
    <name type="scientific">Mogibacterium diversum</name>
    <dbReference type="NCBI Taxonomy" id="114527"/>
    <lineage>
        <taxon>Bacteria</taxon>
        <taxon>Bacillati</taxon>
        <taxon>Bacillota</taxon>
        <taxon>Clostridia</taxon>
        <taxon>Peptostreptococcales</taxon>
        <taxon>Anaerovoracaceae</taxon>
        <taxon>Mogibacterium</taxon>
    </lineage>
</organism>